<organism evidence="1 2">
    <name type="scientific">Ameca splendens</name>
    <dbReference type="NCBI Taxonomy" id="208324"/>
    <lineage>
        <taxon>Eukaryota</taxon>
        <taxon>Metazoa</taxon>
        <taxon>Chordata</taxon>
        <taxon>Craniata</taxon>
        <taxon>Vertebrata</taxon>
        <taxon>Euteleostomi</taxon>
        <taxon>Actinopterygii</taxon>
        <taxon>Neopterygii</taxon>
        <taxon>Teleostei</taxon>
        <taxon>Neoteleostei</taxon>
        <taxon>Acanthomorphata</taxon>
        <taxon>Ovalentaria</taxon>
        <taxon>Atherinomorphae</taxon>
        <taxon>Cyprinodontiformes</taxon>
        <taxon>Goodeidae</taxon>
        <taxon>Ameca</taxon>
    </lineage>
</organism>
<evidence type="ECO:0000313" key="1">
    <source>
        <dbReference type="EMBL" id="MEQ2313009.1"/>
    </source>
</evidence>
<keyword evidence="2" id="KW-1185">Reference proteome</keyword>
<proteinExistence type="predicted"/>
<name>A0ABV1A4C5_9TELE</name>
<dbReference type="Proteomes" id="UP001469553">
    <property type="component" value="Unassembled WGS sequence"/>
</dbReference>
<protein>
    <submittedName>
        <fullName evidence="1">Uncharacterized protein</fullName>
    </submittedName>
</protein>
<comment type="caution">
    <text evidence="1">The sequence shown here is derived from an EMBL/GenBank/DDBJ whole genome shotgun (WGS) entry which is preliminary data.</text>
</comment>
<gene>
    <name evidence="1" type="ORF">AMECASPLE_037204</name>
</gene>
<accession>A0ABV1A4C5</accession>
<dbReference type="EMBL" id="JAHRIP010081423">
    <property type="protein sequence ID" value="MEQ2313009.1"/>
    <property type="molecule type" value="Genomic_DNA"/>
</dbReference>
<reference evidence="1 2" key="1">
    <citation type="submission" date="2021-06" db="EMBL/GenBank/DDBJ databases">
        <authorList>
            <person name="Palmer J.M."/>
        </authorList>
    </citation>
    <scope>NUCLEOTIDE SEQUENCE [LARGE SCALE GENOMIC DNA]</scope>
    <source>
        <strain evidence="1 2">AS_MEX2019</strain>
        <tissue evidence="1">Muscle</tissue>
    </source>
</reference>
<sequence>MDVALTSSESWLAVTHNSIISAVMFQVSNPVLMPSHFKFSGLPLSLSISLLLPFSDYSSLLPLSQFTKHCCFSGLSLSTFKPYFFAWQTLRNFEHWFTFSPSFIAHCLDFIVLSHPTAAALLAGINFH</sequence>
<evidence type="ECO:0000313" key="2">
    <source>
        <dbReference type="Proteomes" id="UP001469553"/>
    </source>
</evidence>